<name>A0A375J6E2_9BURK</name>
<proteinExistence type="predicted"/>
<organism evidence="1 2">
    <name type="scientific">Cupriavidus taiwanensis</name>
    <dbReference type="NCBI Taxonomy" id="164546"/>
    <lineage>
        <taxon>Bacteria</taxon>
        <taxon>Pseudomonadati</taxon>
        <taxon>Pseudomonadota</taxon>
        <taxon>Betaproteobacteria</taxon>
        <taxon>Burkholderiales</taxon>
        <taxon>Burkholderiaceae</taxon>
        <taxon>Cupriavidus</taxon>
    </lineage>
</organism>
<protein>
    <submittedName>
        <fullName evidence="1">Uncharacterized protein</fullName>
    </submittedName>
</protein>
<accession>A0A375J6E2</accession>
<evidence type="ECO:0000313" key="2">
    <source>
        <dbReference type="Proteomes" id="UP000256805"/>
    </source>
</evidence>
<dbReference type="EMBL" id="OVTA01000040">
    <property type="protein sequence ID" value="SPS00745.1"/>
    <property type="molecule type" value="Genomic_DNA"/>
</dbReference>
<evidence type="ECO:0000313" key="1">
    <source>
        <dbReference type="EMBL" id="SPS00745.1"/>
    </source>
</evidence>
<gene>
    <name evidence="1" type="ORF">CBM2634_B170072</name>
</gene>
<sequence length="31" mass="3371">MPGKTRAFIDHDVEAFLREGLAERLAGSLGI</sequence>
<reference evidence="1 2" key="1">
    <citation type="submission" date="2018-01" db="EMBL/GenBank/DDBJ databases">
        <authorList>
            <person name="Gaut B.S."/>
            <person name="Morton B.R."/>
            <person name="Clegg M.T."/>
            <person name="Duvall M.R."/>
        </authorList>
    </citation>
    <scope>NUCLEOTIDE SEQUENCE [LARGE SCALE GENOMIC DNA]</scope>
    <source>
        <strain evidence="1">Cupriavidus taiwanensis cmp 52</strain>
    </source>
</reference>
<dbReference type="Proteomes" id="UP000256805">
    <property type="component" value="Unassembled WGS sequence"/>
</dbReference>
<dbReference type="AlphaFoldDB" id="A0A375J6E2"/>